<evidence type="ECO:0000313" key="13">
    <source>
        <dbReference type="Proteomes" id="UP000245207"/>
    </source>
</evidence>
<dbReference type="GO" id="GO:0000978">
    <property type="term" value="F:RNA polymerase II cis-regulatory region sequence-specific DNA binding"/>
    <property type="evidence" value="ECO:0007669"/>
    <property type="project" value="TreeGrafter"/>
</dbReference>
<gene>
    <name evidence="12" type="ORF">CTI12_AA587120</name>
</gene>
<dbReference type="SMART" id="SM00415">
    <property type="entry name" value="HSF"/>
    <property type="match status" value="1"/>
</dbReference>
<dbReference type="GO" id="GO:0006357">
    <property type="term" value="P:regulation of transcription by RNA polymerase II"/>
    <property type="evidence" value="ECO:0007669"/>
    <property type="project" value="TreeGrafter"/>
</dbReference>
<dbReference type="GO" id="GO:0034605">
    <property type="term" value="P:cellular response to heat"/>
    <property type="evidence" value="ECO:0007669"/>
    <property type="project" value="TreeGrafter"/>
</dbReference>
<evidence type="ECO:0000256" key="3">
    <source>
        <dbReference type="ARBA" id="ARBA00022553"/>
    </source>
</evidence>
<evidence type="ECO:0000256" key="2">
    <source>
        <dbReference type="ARBA" id="ARBA00011233"/>
    </source>
</evidence>
<dbReference type="FunFam" id="1.10.10.10:FF:000037">
    <property type="entry name" value="Heat stress transcription factor B-4"/>
    <property type="match status" value="1"/>
</dbReference>
<dbReference type="Pfam" id="PF00447">
    <property type="entry name" value="HSF_DNA-bind"/>
    <property type="match status" value="1"/>
</dbReference>
<dbReference type="Gene3D" id="1.10.10.10">
    <property type="entry name" value="Winged helix-like DNA-binding domain superfamily/Winged helix DNA-binding domain"/>
    <property type="match status" value="1"/>
</dbReference>
<dbReference type="GO" id="GO:0005634">
    <property type="term" value="C:nucleus"/>
    <property type="evidence" value="ECO:0007669"/>
    <property type="project" value="UniProtKB-SubCell"/>
</dbReference>
<dbReference type="InterPro" id="IPR000232">
    <property type="entry name" value="HSF_DNA-bd"/>
</dbReference>
<feature type="compositionally biased region" description="Basic and acidic residues" evidence="10">
    <location>
        <begin position="363"/>
        <end position="380"/>
    </location>
</feature>
<dbReference type="PANTHER" id="PTHR10015:SF338">
    <property type="entry name" value="HEAT STRESS TRANSCRIPTION FACTOR A-2"/>
    <property type="match status" value="1"/>
</dbReference>
<dbReference type="Proteomes" id="UP000245207">
    <property type="component" value="Unassembled WGS sequence"/>
</dbReference>
<evidence type="ECO:0000256" key="10">
    <source>
        <dbReference type="SAM" id="MobiDB-lite"/>
    </source>
</evidence>
<evidence type="ECO:0000256" key="4">
    <source>
        <dbReference type="ARBA" id="ARBA00023015"/>
    </source>
</evidence>
<dbReference type="PANTHER" id="PTHR10015">
    <property type="entry name" value="HEAT SHOCK TRANSCRIPTION FACTOR"/>
    <property type="match status" value="1"/>
</dbReference>
<comment type="subcellular location">
    <subcellularLocation>
        <location evidence="1">Nucleus</location>
    </subcellularLocation>
</comment>
<keyword evidence="3" id="KW-0597">Phosphoprotein</keyword>
<dbReference type="InterPro" id="IPR036388">
    <property type="entry name" value="WH-like_DNA-bd_sf"/>
</dbReference>
<proteinExistence type="inferred from homology"/>
<dbReference type="OrthoDB" id="60033at2759"/>
<dbReference type="SUPFAM" id="SSF46785">
    <property type="entry name" value="Winged helix' DNA-binding domain"/>
    <property type="match status" value="1"/>
</dbReference>
<keyword evidence="13" id="KW-1185">Reference proteome</keyword>
<evidence type="ECO:0000259" key="11">
    <source>
        <dbReference type="PROSITE" id="PS00434"/>
    </source>
</evidence>
<sequence>MVEDPTSDEVVSWSNTRNSFVVWDSYRFSTALLPKYFKHSNFSSFIRQLNTYGFKKVDPDRWEFANEGFLGGQRHLLKTIRRRRNVAQSVQPKQEYGPCIEVEIVRLRQLQQHSKDQLIAMENQLKATERKQQNMMGFLAKAFSNPEFLQKYMDKYANKEQEHIEIGRKRRLTMTPSVENLQENIDPFITAPFEEESSSNVGLVEDESHDNLWEELLNVDVPTERPPDDFLDDLDGQQLDWDEDLQELVDQMEYLSVEFIGLCNSTSSIVRVQAGDAYDSFSVCDLKICNKGRLWNCEEAELLFSCILLLFAVFFTLFNFNKCCENNSISTSLIYHFCLGTCRWNARDRRCGRGFSVITSPPHRGEQIDRELNRNREPNRNRPNPNRILDPQFGSRFFNIANFGSRFGSISSHDDPINSIDALIGCVKKSYLTNDRLCEEISNDLSIRFQAVLPEIPEPESRHASRFRCHLFFGFRFSRFRVKCKNRPCDLGPNCTRSVIDLWRV</sequence>
<dbReference type="InterPro" id="IPR036390">
    <property type="entry name" value="WH_DNA-bd_sf"/>
</dbReference>
<dbReference type="AlphaFoldDB" id="A0A2U1KM76"/>
<protein>
    <submittedName>
        <fullName evidence="12">Heat shock factor (HSF)-type, DNA-binding</fullName>
    </submittedName>
</protein>
<evidence type="ECO:0000256" key="7">
    <source>
        <dbReference type="ARBA" id="ARBA00023163"/>
    </source>
</evidence>
<feature type="domain" description="HSF-type DNA-binding" evidence="11">
    <location>
        <begin position="33"/>
        <end position="57"/>
    </location>
</feature>
<evidence type="ECO:0000256" key="6">
    <source>
        <dbReference type="ARBA" id="ARBA00023125"/>
    </source>
</evidence>
<comment type="subunit">
    <text evidence="2">Homotrimer.</text>
</comment>
<keyword evidence="6 12" id="KW-0238">DNA-binding</keyword>
<feature type="region of interest" description="Disordered" evidence="10">
    <location>
        <begin position="362"/>
        <end position="387"/>
    </location>
</feature>
<keyword evidence="8" id="KW-0539">Nucleus</keyword>
<evidence type="ECO:0000256" key="1">
    <source>
        <dbReference type="ARBA" id="ARBA00004123"/>
    </source>
</evidence>
<evidence type="ECO:0000256" key="8">
    <source>
        <dbReference type="ARBA" id="ARBA00023242"/>
    </source>
</evidence>
<dbReference type="GO" id="GO:0003700">
    <property type="term" value="F:DNA-binding transcription factor activity"/>
    <property type="evidence" value="ECO:0007669"/>
    <property type="project" value="InterPro"/>
</dbReference>
<keyword evidence="4" id="KW-0805">Transcription regulation</keyword>
<dbReference type="STRING" id="35608.A0A2U1KM76"/>
<keyword evidence="7" id="KW-0804">Transcription</keyword>
<organism evidence="12 13">
    <name type="scientific">Artemisia annua</name>
    <name type="common">Sweet wormwood</name>
    <dbReference type="NCBI Taxonomy" id="35608"/>
    <lineage>
        <taxon>Eukaryota</taxon>
        <taxon>Viridiplantae</taxon>
        <taxon>Streptophyta</taxon>
        <taxon>Embryophyta</taxon>
        <taxon>Tracheophyta</taxon>
        <taxon>Spermatophyta</taxon>
        <taxon>Magnoliopsida</taxon>
        <taxon>eudicotyledons</taxon>
        <taxon>Gunneridae</taxon>
        <taxon>Pentapetalae</taxon>
        <taxon>asterids</taxon>
        <taxon>campanulids</taxon>
        <taxon>Asterales</taxon>
        <taxon>Asteraceae</taxon>
        <taxon>Asteroideae</taxon>
        <taxon>Anthemideae</taxon>
        <taxon>Artemisiinae</taxon>
        <taxon>Artemisia</taxon>
    </lineage>
</organism>
<dbReference type="PROSITE" id="PS00434">
    <property type="entry name" value="HSF_DOMAIN"/>
    <property type="match status" value="1"/>
</dbReference>
<dbReference type="PRINTS" id="PR00056">
    <property type="entry name" value="HSFDOMAIN"/>
</dbReference>
<accession>A0A2U1KM76</accession>
<name>A0A2U1KM76_ARTAN</name>
<dbReference type="EMBL" id="PKPP01016338">
    <property type="protein sequence ID" value="PWA37801.1"/>
    <property type="molecule type" value="Genomic_DNA"/>
</dbReference>
<evidence type="ECO:0000256" key="5">
    <source>
        <dbReference type="ARBA" id="ARBA00023016"/>
    </source>
</evidence>
<reference evidence="12 13" key="1">
    <citation type="journal article" date="2018" name="Mol. Plant">
        <title>The genome of Artemisia annua provides insight into the evolution of Asteraceae family and artemisinin biosynthesis.</title>
        <authorList>
            <person name="Shen Q."/>
            <person name="Zhang L."/>
            <person name="Liao Z."/>
            <person name="Wang S."/>
            <person name="Yan T."/>
            <person name="Shi P."/>
            <person name="Liu M."/>
            <person name="Fu X."/>
            <person name="Pan Q."/>
            <person name="Wang Y."/>
            <person name="Lv Z."/>
            <person name="Lu X."/>
            <person name="Zhang F."/>
            <person name="Jiang W."/>
            <person name="Ma Y."/>
            <person name="Chen M."/>
            <person name="Hao X."/>
            <person name="Li L."/>
            <person name="Tang Y."/>
            <person name="Lv G."/>
            <person name="Zhou Y."/>
            <person name="Sun X."/>
            <person name="Brodelius P.E."/>
            <person name="Rose J.K.C."/>
            <person name="Tang K."/>
        </authorList>
    </citation>
    <scope>NUCLEOTIDE SEQUENCE [LARGE SCALE GENOMIC DNA]</scope>
    <source>
        <strain evidence="13">cv. Huhao1</strain>
        <tissue evidence="12">Leaf</tissue>
    </source>
</reference>
<comment type="similarity">
    <text evidence="9">Belongs to the HSF family.</text>
</comment>
<evidence type="ECO:0000256" key="9">
    <source>
        <dbReference type="RuleBase" id="RU004020"/>
    </source>
</evidence>
<keyword evidence="5 12" id="KW-0346">Stress response</keyword>
<comment type="caution">
    <text evidence="12">The sequence shown here is derived from an EMBL/GenBank/DDBJ whole genome shotgun (WGS) entry which is preliminary data.</text>
</comment>
<evidence type="ECO:0000313" key="12">
    <source>
        <dbReference type="EMBL" id="PWA37801.1"/>
    </source>
</evidence>